<feature type="transmembrane region" description="Helical" evidence="1">
    <location>
        <begin position="54"/>
        <end position="76"/>
    </location>
</feature>
<accession>A0A9W5EYC7</accession>
<keyword evidence="1" id="KW-0472">Membrane</keyword>
<dbReference type="EMBL" id="FBVY01000006">
    <property type="protein sequence ID" value="CUW88575.1"/>
    <property type="molecule type" value="Genomic_DNA"/>
</dbReference>
<keyword evidence="3" id="KW-1185">Reference proteome</keyword>
<dbReference type="AlphaFoldDB" id="A0A9W5EYC7"/>
<comment type="caution">
    <text evidence="2">The sequence shown here is derived from an EMBL/GenBank/DDBJ whole genome shotgun (WGS) entry which is preliminary data.</text>
</comment>
<name>A0A9W5EYC7_9HYPH</name>
<sequence>MQHPRLVRFFMSALQDPDTLSRFLVERTFKHDRATREKKLAEIDSERKRNGPIVGAYLLSIFTLAVPIAIVIWFFMG</sequence>
<keyword evidence="1" id="KW-0812">Transmembrane</keyword>
<evidence type="ECO:0000313" key="3">
    <source>
        <dbReference type="Proteomes" id="UP000191933"/>
    </source>
</evidence>
<organism evidence="2 3">
    <name type="scientific">Agrobacterium genomosp. 2 str. CFBP 5494</name>
    <dbReference type="NCBI Taxonomy" id="1183436"/>
    <lineage>
        <taxon>Bacteria</taxon>
        <taxon>Pseudomonadati</taxon>
        <taxon>Pseudomonadota</taxon>
        <taxon>Alphaproteobacteria</taxon>
        <taxon>Hyphomicrobiales</taxon>
        <taxon>Rhizobiaceae</taxon>
        <taxon>Rhizobium/Agrobacterium group</taxon>
        <taxon>Agrobacterium</taxon>
        <taxon>Agrobacterium tumefaciens complex</taxon>
    </lineage>
</organism>
<evidence type="ECO:0000256" key="1">
    <source>
        <dbReference type="SAM" id="Phobius"/>
    </source>
</evidence>
<proteinExistence type="predicted"/>
<reference evidence="2 3" key="1">
    <citation type="submission" date="2016-01" db="EMBL/GenBank/DDBJ databases">
        <authorList>
            <person name="Regsiter A."/>
            <person name="william w."/>
        </authorList>
    </citation>
    <scope>NUCLEOTIDE SEQUENCE [LARGE SCALE GENOMIC DNA]</scope>
    <source>
        <strain evidence="2 3">CFBP 5494</strain>
    </source>
</reference>
<dbReference type="Proteomes" id="UP000191933">
    <property type="component" value="Unassembled WGS sequence"/>
</dbReference>
<protein>
    <submittedName>
        <fullName evidence="2">Uncharacterized protein</fullName>
    </submittedName>
</protein>
<evidence type="ECO:0000313" key="2">
    <source>
        <dbReference type="EMBL" id="CUW88575.1"/>
    </source>
</evidence>
<gene>
    <name evidence="2" type="ORF">AGR2A_Cc140104</name>
</gene>
<keyword evidence="1" id="KW-1133">Transmembrane helix</keyword>